<dbReference type="InterPro" id="IPR002173">
    <property type="entry name" value="Carboh/pur_kinase_PfkB_CS"/>
</dbReference>
<dbReference type="GO" id="GO:2001059">
    <property type="term" value="P:D-tagatose 6-phosphate catabolic process"/>
    <property type="evidence" value="ECO:0007669"/>
    <property type="project" value="UniProtKB-UniPathway"/>
</dbReference>
<dbReference type="AlphaFoldDB" id="S0FV12"/>
<protein>
    <recommendedName>
        <fullName evidence="7">Tagatose-6-phosphate kinase</fullName>
        <ecNumber evidence="7">2.7.1.144</ecNumber>
    </recommendedName>
</protein>
<evidence type="ECO:0000313" key="11">
    <source>
        <dbReference type="Proteomes" id="UP000014155"/>
    </source>
</evidence>
<dbReference type="PANTHER" id="PTHR46566:SF1">
    <property type="entry name" value="1-PHOSPHOFRUCTOKINASE"/>
    <property type="match status" value="1"/>
</dbReference>
<comment type="catalytic activity">
    <reaction evidence="7">
        <text>D-tagatofuranose 6-phosphate + ATP = D-tagatofuranose 1,6-bisphosphate + ADP + H(+)</text>
        <dbReference type="Rhea" id="RHEA:12420"/>
        <dbReference type="ChEBI" id="CHEBI:15378"/>
        <dbReference type="ChEBI" id="CHEBI:30616"/>
        <dbReference type="ChEBI" id="CHEBI:58694"/>
        <dbReference type="ChEBI" id="CHEBI:58695"/>
        <dbReference type="ChEBI" id="CHEBI:456216"/>
        <dbReference type="EC" id="2.7.1.144"/>
    </reaction>
</comment>
<evidence type="ECO:0000256" key="4">
    <source>
        <dbReference type="ARBA" id="ARBA00022777"/>
    </source>
</evidence>
<comment type="similarity">
    <text evidence="7">Belongs to the carbohydrate kinase PfkB family. LacC subfamily.</text>
</comment>
<evidence type="ECO:0000256" key="8">
    <source>
        <dbReference type="RuleBase" id="RU369061"/>
    </source>
</evidence>
<accession>S0FV12</accession>
<dbReference type="InterPro" id="IPR011611">
    <property type="entry name" value="PfkB_dom"/>
</dbReference>
<dbReference type="NCBIfam" id="TIGR03168">
    <property type="entry name" value="1-PFK"/>
    <property type="match status" value="1"/>
</dbReference>
<proteinExistence type="inferred from homology"/>
<dbReference type="GO" id="GO:0005524">
    <property type="term" value="F:ATP binding"/>
    <property type="evidence" value="ECO:0007669"/>
    <property type="project" value="UniProtKB-UniRule"/>
</dbReference>
<dbReference type="STRING" id="1195236.CTER_1037"/>
<keyword evidence="2 7" id="KW-0808">Transferase</keyword>
<dbReference type="PANTHER" id="PTHR46566">
    <property type="entry name" value="1-PHOSPHOFRUCTOKINASE-RELATED"/>
    <property type="match status" value="1"/>
</dbReference>
<dbReference type="GO" id="GO:0005829">
    <property type="term" value="C:cytosol"/>
    <property type="evidence" value="ECO:0007669"/>
    <property type="project" value="TreeGrafter"/>
</dbReference>
<dbReference type="NCBIfam" id="TIGR03828">
    <property type="entry name" value="pfkB"/>
    <property type="match status" value="1"/>
</dbReference>
<dbReference type="PROSITE" id="PS00583">
    <property type="entry name" value="PFKB_KINASES_1"/>
    <property type="match status" value="1"/>
</dbReference>
<dbReference type="PROSITE" id="PS00584">
    <property type="entry name" value="PFKB_KINASES_2"/>
    <property type="match status" value="1"/>
</dbReference>
<dbReference type="GO" id="GO:0016052">
    <property type="term" value="P:carbohydrate catabolic process"/>
    <property type="evidence" value="ECO:0007669"/>
    <property type="project" value="UniProtKB-ARBA"/>
</dbReference>
<dbReference type="InterPro" id="IPR029056">
    <property type="entry name" value="Ribokinase-like"/>
</dbReference>
<keyword evidence="5 7" id="KW-0067">ATP-binding</keyword>
<dbReference type="SUPFAM" id="SSF53613">
    <property type="entry name" value="Ribokinase-like"/>
    <property type="match status" value="1"/>
</dbReference>
<dbReference type="GO" id="GO:0044281">
    <property type="term" value="P:small molecule metabolic process"/>
    <property type="evidence" value="ECO:0007669"/>
    <property type="project" value="UniProtKB-ARBA"/>
</dbReference>
<evidence type="ECO:0000259" key="9">
    <source>
        <dbReference type="Pfam" id="PF00294"/>
    </source>
</evidence>
<dbReference type="eggNOG" id="COG1105">
    <property type="taxonomic scope" value="Bacteria"/>
</dbReference>
<dbReference type="InterPro" id="IPR017583">
    <property type="entry name" value="Tagatose/fructose_Pkinase"/>
</dbReference>
<dbReference type="EMBL" id="AORV01000023">
    <property type="protein sequence ID" value="EMS72999.1"/>
    <property type="molecule type" value="Genomic_DNA"/>
</dbReference>
<evidence type="ECO:0000256" key="2">
    <source>
        <dbReference type="ARBA" id="ARBA00022679"/>
    </source>
</evidence>
<evidence type="ECO:0000256" key="6">
    <source>
        <dbReference type="ARBA" id="ARBA00047745"/>
    </source>
</evidence>
<gene>
    <name evidence="10" type="ORF">CTER_1037</name>
</gene>
<dbReference type="FunFam" id="3.40.1190.20:FF:000001">
    <property type="entry name" value="Phosphofructokinase"/>
    <property type="match status" value="1"/>
</dbReference>
<dbReference type="InterPro" id="IPR022463">
    <property type="entry name" value="1-PFruKinase"/>
</dbReference>
<dbReference type="GO" id="GO:0008662">
    <property type="term" value="F:1-phosphofructokinase activity"/>
    <property type="evidence" value="ECO:0007669"/>
    <property type="project" value="UniProtKB-UniRule"/>
</dbReference>
<dbReference type="UniPathway" id="UPA00704">
    <property type="reaction ID" value="UER00715"/>
</dbReference>
<feature type="domain" description="Carbohydrate kinase PfkB" evidence="9">
    <location>
        <begin position="7"/>
        <end position="292"/>
    </location>
</feature>
<dbReference type="EC" id="2.7.1.144" evidence="7"/>
<keyword evidence="11" id="KW-1185">Reference proteome</keyword>
<comment type="similarity">
    <text evidence="1">Belongs to the carbohydrate kinase pfkB family.</text>
</comment>
<dbReference type="Pfam" id="PF00294">
    <property type="entry name" value="PfkB"/>
    <property type="match status" value="1"/>
</dbReference>
<keyword evidence="7" id="KW-0423">Lactose metabolism</keyword>
<dbReference type="GO" id="GO:0005988">
    <property type="term" value="P:lactose metabolic process"/>
    <property type="evidence" value="ECO:0007669"/>
    <property type="project" value="UniProtKB-KW"/>
</dbReference>
<evidence type="ECO:0000256" key="5">
    <source>
        <dbReference type="ARBA" id="ARBA00022840"/>
    </source>
</evidence>
<comment type="function">
    <text evidence="8">Catalyzes the ATP-dependent phosphorylation of fructose-l-phosphate to fructose-l,6-bisphosphate.</text>
</comment>
<evidence type="ECO:0000256" key="1">
    <source>
        <dbReference type="ARBA" id="ARBA00005380"/>
    </source>
</evidence>
<name>S0FV12_RUMCE</name>
<comment type="caution">
    <text evidence="10">The sequence shown here is derived from an EMBL/GenBank/DDBJ whole genome shotgun (WGS) entry which is preliminary data.</text>
</comment>
<evidence type="ECO:0000313" key="10">
    <source>
        <dbReference type="EMBL" id="EMS72999.1"/>
    </source>
</evidence>
<keyword evidence="3 7" id="KW-0547">Nucleotide-binding</keyword>
<dbReference type="Gene3D" id="3.40.1190.20">
    <property type="match status" value="1"/>
</dbReference>
<keyword evidence="4 8" id="KW-0418">Kinase</keyword>
<dbReference type="GO" id="GO:0009024">
    <property type="term" value="F:tagatose-6-phosphate kinase activity"/>
    <property type="evidence" value="ECO:0007669"/>
    <property type="project" value="UniProtKB-EC"/>
</dbReference>
<comment type="pathway">
    <text evidence="7">Carbohydrate metabolism; D-tagatose 6-phosphate degradation; D-glyceraldehyde 3-phosphate and glycerone phosphate from D-tagatose 6-phosphate: step 1/2.</text>
</comment>
<evidence type="ECO:0000256" key="3">
    <source>
        <dbReference type="ARBA" id="ARBA00022741"/>
    </source>
</evidence>
<dbReference type="RefSeq" id="WP_004624498.1">
    <property type="nucleotide sequence ID" value="NZ_AORV01000023.1"/>
</dbReference>
<dbReference type="CDD" id="cd01164">
    <property type="entry name" value="FruK_PfkB_like"/>
    <property type="match status" value="1"/>
</dbReference>
<organism evidence="10 11">
    <name type="scientific">Ruminiclostridium cellobioparum subsp. termitidis CT1112</name>
    <dbReference type="NCBI Taxonomy" id="1195236"/>
    <lineage>
        <taxon>Bacteria</taxon>
        <taxon>Bacillati</taxon>
        <taxon>Bacillota</taxon>
        <taxon>Clostridia</taxon>
        <taxon>Eubacteriales</taxon>
        <taxon>Oscillospiraceae</taxon>
        <taxon>Ruminiclostridium</taxon>
    </lineage>
</organism>
<dbReference type="PIRSF" id="PIRSF000535">
    <property type="entry name" value="1PFK/6PFK/LacC"/>
    <property type="match status" value="1"/>
</dbReference>
<sequence length="314" mass="33720">MIITITLNPAVDKTVEIQDFEVGTVNRVASVRLDAGGKGINVSKVIRSLGGKSCAAGILGGNTGNFIKDSLNGMGIENKFFYIEGETRTNLKVVDSKRKTNTDINEAGPQLSAEEITAFEKMIFGMINKDSAVVFSGSVPANVDKAVYGKWIRAAKETGAKTILDADGELLKYGIEAGPYMVKPNIHELESFFGEKIEGVAEAESHARKLIDIYGVEFVAVSLGAKGAIFLNKECSLFANSIDVEVKSTVGAGDSMVAALTYSLDMGYGFEKSVLLAVASATANVMTSGSQPADFETIRELENKVKFEYIRIRK</sequence>
<dbReference type="PATRIC" id="fig|1195236.3.peg.1333"/>
<evidence type="ECO:0000256" key="7">
    <source>
        <dbReference type="PIRNR" id="PIRNR000535"/>
    </source>
</evidence>
<reference evidence="10 11" key="1">
    <citation type="journal article" date="2013" name="Genome Announc.">
        <title>Draft Genome Sequence of the Cellulolytic, Mesophilic, Anaerobic Bacterium Clostridium termitidis Strain CT1112 (DSM 5398).</title>
        <authorList>
            <person name="Lal S."/>
            <person name="Ramachandran U."/>
            <person name="Zhang X."/>
            <person name="Munir R."/>
            <person name="Sparling R."/>
            <person name="Levin D.B."/>
        </authorList>
    </citation>
    <scope>NUCLEOTIDE SEQUENCE [LARGE SCALE GENOMIC DNA]</scope>
    <source>
        <strain evidence="10 11">CT1112</strain>
    </source>
</reference>
<comment type="catalytic activity">
    <reaction evidence="6 8">
        <text>beta-D-fructose 1-phosphate + ATP = beta-D-fructose 1,6-bisphosphate + ADP + H(+)</text>
        <dbReference type="Rhea" id="RHEA:14213"/>
        <dbReference type="ChEBI" id="CHEBI:15378"/>
        <dbReference type="ChEBI" id="CHEBI:30616"/>
        <dbReference type="ChEBI" id="CHEBI:32966"/>
        <dbReference type="ChEBI" id="CHEBI:138881"/>
        <dbReference type="ChEBI" id="CHEBI:456216"/>
        <dbReference type="EC" id="2.7.1.56"/>
    </reaction>
</comment>
<dbReference type="Proteomes" id="UP000014155">
    <property type="component" value="Unassembled WGS sequence"/>
</dbReference>